<sequence length="383" mass="43643">MADVSISSGSIVSSISRGSTLSSTHTNTTPVQVKESQNVNLTSIQCEYTPIDITQTIAQFELDDSLPFRLSKHVIKKISTEFVDKYSAMEIQKLADLLVALVYIKSFKQIWSSMNIESPNEEETILQGISELNIAVPERVDVLLSGLGNIQTEYGTMKLLWPITTAKTCLVNALKYGSSYFGEKVFSRFFPPFENGYTNKLIWCDDEGFDKFYHYCLRYLAKFGPIQNKSVQDLENSIPQWFLDENPDYLVVFSAHLITKAEWIEKLQTYDLNDDVIKSLDILGLQFCTVQSTTLKSLCTRLQLSYDKFESIKFDNIFRMRRTRGTGKGCLGQLCQSTGKKSYSSAFPFTDSNRTYGYMLRPSVFYEVTNKDRALMLFSKMVD</sequence>
<name>C5MJ64_CANTT</name>
<evidence type="ECO:0000313" key="1">
    <source>
        <dbReference type="EMBL" id="EER30323.1"/>
    </source>
</evidence>
<dbReference type="RefSeq" id="XP_002546629.1">
    <property type="nucleotide sequence ID" value="XM_002546583.1"/>
</dbReference>
<dbReference type="GeneID" id="8298757"/>
<reference evidence="1 2" key="1">
    <citation type="journal article" date="2009" name="Nature">
        <title>Evolution of pathogenicity and sexual reproduction in eight Candida genomes.</title>
        <authorList>
            <person name="Butler G."/>
            <person name="Rasmussen M.D."/>
            <person name="Lin M.F."/>
            <person name="Santos M.A."/>
            <person name="Sakthikumar S."/>
            <person name="Munro C.A."/>
            <person name="Rheinbay E."/>
            <person name="Grabherr M."/>
            <person name="Forche A."/>
            <person name="Reedy J.L."/>
            <person name="Agrafioti I."/>
            <person name="Arnaud M.B."/>
            <person name="Bates S."/>
            <person name="Brown A.J."/>
            <person name="Brunke S."/>
            <person name="Costanzo M.C."/>
            <person name="Fitzpatrick D.A."/>
            <person name="de Groot P.W."/>
            <person name="Harris D."/>
            <person name="Hoyer L.L."/>
            <person name="Hube B."/>
            <person name="Klis F.M."/>
            <person name="Kodira C."/>
            <person name="Lennard N."/>
            <person name="Logue M.E."/>
            <person name="Martin R."/>
            <person name="Neiman A.M."/>
            <person name="Nikolaou E."/>
            <person name="Quail M.A."/>
            <person name="Quinn J."/>
            <person name="Santos M.C."/>
            <person name="Schmitzberger F.F."/>
            <person name="Sherlock G."/>
            <person name="Shah P."/>
            <person name="Silverstein K.A."/>
            <person name="Skrzypek M.S."/>
            <person name="Soll D."/>
            <person name="Staggs R."/>
            <person name="Stansfield I."/>
            <person name="Stumpf M.P."/>
            <person name="Sudbery P.E."/>
            <person name="Srikantha T."/>
            <person name="Zeng Q."/>
            <person name="Berman J."/>
            <person name="Berriman M."/>
            <person name="Heitman J."/>
            <person name="Gow N.A."/>
            <person name="Lorenz M.C."/>
            <person name="Birren B.W."/>
            <person name="Kellis M."/>
            <person name="Cuomo C.A."/>
        </authorList>
    </citation>
    <scope>NUCLEOTIDE SEQUENCE [LARGE SCALE GENOMIC DNA]</scope>
    <source>
        <strain evidence="2">ATCC MYA-3404 / T1</strain>
    </source>
</reference>
<dbReference type="HOGENOM" id="CLU_771995_0_0_1"/>
<proteinExistence type="predicted"/>
<accession>C5MJ64</accession>
<protein>
    <submittedName>
        <fullName evidence="1">Uncharacterized protein</fullName>
    </submittedName>
</protein>
<gene>
    <name evidence="1" type="ORF">CTRG_06107</name>
</gene>
<evidence type="ECO:0000313" key="2">
    <source>
        <dbReference type="Proteomes" id="UP000002037"/>
    </source>
</evidence>
<dbReference type="VEuPathDB" id="FungiDB:CTRG_06107"/>
<keyword evidence="2" id="KW-1185">Reference proteome</keyword>
<dbReference type="OrthoDB" id="4015441at2759"/>
<dbReference type="EMBL" id="GG692405">
    <property type="protein sequence ID" value="EER30323.1"/>
    <property type="molecule type" value="Genomic_DNA"/>
</dbReference>
<dbReference type="AlphaFoldDB" id="C5MJ64"/>
<dbReference type="Proteomes" id="UP000002037">
    <property type="component" value="Unassembled WGS sequence"/>
</dbReference>
<organism evidence="1 2">
    <name type="scientific">Candida tropicalis (strain ATCC MYA-3404 / T1)</name>
    <name type="common">Yeast</name>
    <dbReference type="NCBI Taxonomy" id="294747"/>
    <lineage>
        <taxon>Eukaryota</taxon>
        <taxon>Fungi</taxon>
        <taxon>Dikarya</taxon>
        <taxon>Ascomycota</taxon>
        <taxon>Saccharomycotina</taxon>
        <taxon>Pichiomycetes</taxon>
        <taxon>Debaryomycetaceae</taxon>
        <taxon>Candida/Lodderomyces clade</taxon>
        <taxon>Candida</taxon>
    </lineage>
</organism>
<dbReference type="eggNOG" id="ENOG502RQI0">
    <property type="taxonomic scope" value="Eukaryota"/>
</dbReference>
<dbReference type="KEGG" id="ctp:CTRG_06107"/>